<proteinExistence type="predicted"/>
<dbReference type="KEGG" id="aez:C3E78_10910"/>
<keyword evidence="4" id="KW-0547">Nucleotide-binding</keyword>
<dbReference type="GO" id="GO:0005524">
    <property type="term" value="F:ATP binding"/>
    <property type="evidence" value="ECO:0007669"/>
    <property type="project" value="UniProtKB-UniRule"/>
</dbReference>
<evidence type="ECO:0000313" key="7">
    <source>
        <dbReference type="EMBL" id="AWB92668.1"/>
    </source>
</evidence>
<dbReference type="AlphaFoldDB" id="A0A2S0WMU8"/>
<keyword evidence="2" id="KW-0723">Serine/threonine-protein kinase</keyword>
<organism evidence="7 8">
    <name type="scientific">Aeromicrobium chenweiae</name>
    <dbReference type="NCBI Taxonomy" id="2079793"/>
    <lineage>
        <taxon>Bacteria</taxon>
        <taxon>Bacillati</taxon>
        <taxon>Actinomycetota</taxon>
        <taxon>Actinomycetes</taxon>
        <taxon>Propionibacteriales</taxon>
        <taxon>Nocardioidaceae</taxon>
        <taxon>Aeromicrobium</taxon>
    </lineage>
</organism>
<dbReference type="PROSITE" id="PS00107">
    <property type="entry name" value="PROTEIN_KINASE_ATP"/>
    <property type="match status" value="1"/>
</dbReference>
<dbReference type="Gene3D" id="1.10.510.10">
    <property type="entry name" value="Transferase(Phosphotransferase) domain 1"/>
    <property type="match status" value="1"/>
</dbReference>
<dbReference type="SUPFAM" id="SSF56112">
    <property type="entry name" value="Protein kinase-like (PK-like)"/>
    <property type="match status" value="1"/>
</dbReference>
<gene>
    <name evidence="7" type="ORF">C3E78_10910</name>
</gene>
<dbReference type="EC" id="2.7.11.1" evidence="1"/>
<dbReference type="SMART" id="SM00220">
    <property type="entry name" value="S_TKc"/>
    <property type="match status" value="1"/>
</dbReference>
<evidence type="ECO:0000256" key="5">
    <source>
        <dbReference type="ARBA" id="ARBA00022777"/>
    </source>
</evidence>
<dbReference type="PANTHER" id="PTHR43289">
    <property type="entry name" value="MITOGEN-ACTIVATED PROTEIN KINASE KINASE KINASE 20-RELATED"/>
    <property type="match status" value="1"/>
</dbReference>
<evidence type="ECO:0000256" key="3">
    <source>
        <dbReference type="ARBA" id="ARBA00022679"/>
    </source>
</evidence>
<protein>
    <recommendedName>
        <fullName evidence="1">non-specific serine/threonine protein kinase</fullName>
        <ecNumber evidence="1">2.7.11.1</ecNumber>
    </recommendedName>
</protein>
<dbReference type="CDD" id="cd14014">
    <property type="entry name" value="STKc_PknB_like"/>
    <property type="match status" value="1"/>
</dbReference>
<dbReference type="PANTHER" id="PTHR43289:SF6">
    <property type="entry name" value="SERINE_THREONINE-PROTEIN KINASE NEKL-3"/>
    <property type="match status" value="1"/>
</dbReference>
<keyword evidence="6" id="KW-0067">ATP-binding</keyword>
<dbReference type="EMBL" id="CP026952">
    <property type="protein sequence ID" value="AWB92668.1"/>
    <property type="molecule type" value="Genomic_DNA"/>
</dbReference>
<keyword evidence="3" id="KW-0808">Transferase</keyword>
<evidence type="ECO:0000256" key="2">
    <source>
        <dbReference type="ARBA" id="ARBA00022527"/>
    </source>
</evidence>
<evidence type="ECO:0000256" key="4">
    <source>
        <dbReference type="ARBA" id="ARBA00022741"/>
    </source>
</evidence>
<dbReference type="PROSITE" id="PS50011">
    <property type="entry name" value="PROTEIN_KINASE_DOM"/>
    <property type="match status" value="1"/>
</dbReference>
<evidence type="ECO:0000256" key="6">
    <source>
        <dbReference type="ARBA" id="ARBA00022840"/>
    </source>
</evidence>
<dbReference type="Gene3D" id="3.30.200.20">
    <property type="entry name" value="Phosphorylase Kinase, domain 1"/>
    <property type="match status" value="1"/>
</dbReference>
<dbReference type="GO" id="GO:0004674">
    <property type="term" value="F:protein serine/threonine kinase activity"/>
    <property type="evidence" value="ECO:0007669"/>
    <property type="project" value="UniProtKB-KW"/>
</dbReference>
<evidence type="ECO:0000313" key="8">
    <source>
        <dbReference type="Proteomes" id="UP000244384"/>
    </source>
</evidence>
<dbReference type="InterPro" id="IPR011009">
    <property type="entry name" value="Kinase-like_dom_sf"/>
</dbReference>
<reference evidence="8" key="1">
    <citation type="submission" date="2018-01" db="EMBL/GenBank/DDBJ databases">
        <authorList>
            <person name="Li J."/>
        </authorList>
    </citation>
    <scope>NUCLEOTIDE SEQUENCE [LARGE SCALE GENOMIC DNA]</scope>
    <source>
        <strain evidence="8">592</strain>
    </source>
</reference>
<dbReference type="Pfam" id="PF00069">
    <property type="entry name" value="Pkinase"/>
    <property type="match status" value="1"/>
</dbReference>
<name>A0A2S0WMU8_9ACTN</name>
<dbReference type="Proteomes" id="UP000244384">
    <property type="component" value="Chromosome"/>
</dbReference>
<sequence length="537" mass="57285">MMRFSPVPSRRISRMPDPLATSEVPIPVPASPSAPRARSATGTVPVEQRFELLGRIGAGNHGVVFRARDRQLQREVAIKRFSHFVADDPRAMTRIRREVATLARVSHPHVVTVHDLVHMADGDGEITPHLVMELVEGTSLRDLLAAQGPSLRSVTVVRGVLEGLAACHHAGILHLDIKPANVLVTPDGAIKIVDFGIARAASDATATVAGTPHYMAPEQFDGRSDERSDIYSVGCLLYECLTGKQPFEGTMAGQLMAHRNHPRPDPRSLAPEVSRSLAGVVQRAMAIDPDHRYQSVEQMLTALGAADLSPQPLSVVPETGPATGLVGAPASVPSPESARGSGRLVTRWSKLESYAVGLVLSAFIVALVPGLVWTTTAFVSQEHKPSAWRDVSGTPWWMLAVAVAAVYLLLRRRTFFASLGGPPVGQPRSESLVDAPMRAGLRQAAGAALRGSIPMLFPWYVLAVATLVDGAGGAWPQDVFSNGWGLGWVLMPAAAAALALRGISRLRPRFGALFMAAVYLAGAVLAIVLFVAYPQAV</sequence>
<dbReference type="InterPro" id="IPR000719">
    <property type="entry name" value="Prot_kinase_dom"/>
</dbReference>
<keyword evidence="5" id="KW-0418">Kinase</keyword>
<accession>A0A2S0WMU8</accession>
<keyword evidence="8" id="KW-1185">Reference proteome</keyword>
<dbReference type="InterPro" id="IPR008271">
    <property type="entry name" value="Ser/Thr_kinase_AS"/>
</dbReference>
<accession>A0A5F2EZR2</accession>
<dbReference type="PROSITE" id="PS00108">
    <property type="entry name" value="PROTEIN_KINASE_ST"/>
    <property type="match status" value="1"/>
</dbReference>
<evidence type="ECO:0000256" key="1">
    <source>
        <dbReference type="ARBA" id="ARBA00012513"/>
    </source>
</evidence>
<dbReference type="InterPro" id="IPR017441">
    <property type="entry name" value="Protein_kinase_ATP_BS"/>
</dbReference>